<feature type="region of interest" description="Disordered" evidence="1">
    <location>
        <begin position="36"/>
        <end position="72"/>
    </location>
</feature>
<accession>A0A670K3A4</accession>
<dbReference type="Ensembl" id="ENSPMRT00000032491.1">
    <property type="protein sequence ID" value="ENSPMRP00000030635.1"/>
    <property type="gene ID" value="ENSPMRG00000019835.1"/>
</dbReference>
<feature type="compositionally biased region" description="Basic and acidic residues" evidence="1">
    <location>
        <begin position="129"/>
        <end position="140"/>
    </location>
</feature>
<dbReference type="InterPro" id="IPR033239">
    <property type="entry name" value="EVI2B"/>
</dbReference>
<organism evidence="3 4">
    <name type="scientific">Podarcis muralis</name>
    <name type="common">Wall lizard</name>
    <name type="synonym">Lacerta muralis</name>
    <dbReference type="NCBI Taxonomy" id="64176"/>
    <lineage>
        <taxon>Eukaryota</taxon>
        <taxon>Metazoa</taxon>
        <taxon>Chordata</taxon>
        <taxon>Craniata</taxon>
        <taxon>Vertebrata</taxon>
        <taxon>Euteleostomi</taxon>
        <taxon>Lepidosauria</taxon>
        <taxon>Squamata</taxon>
        <taxon>Bifurcata</taxon>
        <taxon>Unidentata</taxon>
        <taxon>Episquamata</taxon>
        <taxon>Laterata</taxon>
        <taxon>Lacertibaenia</taxon>
        <taxon>Lacertidae</taxon>
        <taxon>Podarcis</taxon>
    </lineage>
</organism>
<feature type="compositionally biased region" description="Low complexity" evidence="1">
    <location>
        <begin position="185"/>
        <end position="201"/>
    </location>
</feature>
<feature type="transmembrane region" description="Helical" evidence="2">
    <location>
        <begin position="78"/>
        <end position="101"/>
    </location>
</feature>
<feature type="region of interest" description="Disordered" evidence="1">
    <location>
        <begin position="163"/>
        <end position="236"/>
    </location>
</feature>
<keyword evidence="2" id="KW-1133">Transmembrane helix</keyword>
<evidence type="ECO:0000313" key="3">
    <source>
        <dbReference type="Ensembl" id="ENSPMRP00000030635.1"/>
    </source>
</evidence>
<dbReference type="GO" id="GO:0045660">
    <property type="term" value="P:positive regulation of neutrophil differentiation"/>
    <property type="evidence" value="ECO:0007669"/>
    <property type="project" value="TreeGrafter"/>
</dbReference>
<reference evidence="3" key="3">
    <citation type="submission" date="2025-09" db="UniProtKB">
        <authorList>
            <consortium name="Ensembl"/>
        </authorList>
    </citation>
    <scope>IDENTIFICATION</scope>
</reference>
<proteinExistence type="predicted"/>
<dbReference type="CTD" id="2124"/>
<sequence length="283" mass="30383">MDSTAIVLVFFYGQLWWNVSTTLLITTTAVVGTGGKNPIQSYETSEPGDPAKFNQRTPTTQPQVPAAEGPKPHDGGHFIAAVVIGVILTVMIVIIVGIFLWRRWRRSATPVPHWAGRSPFADGEVPDTTADKEPSQDTRRTSVLSFLPWKFNKDTQLLENAQGQLSESSQGPDVPPICGAEESGMQSSSTATASSASMQTAISEEPCSLIDVPLQSDSPEPLDLPPPPNWLDGANEDLCPKQTESLSLEPIAEIQGSGSLVLSHQIPGEELLLPPPPEDLLSN</sequence>
<dbReference type="RefSeq" id="XP_028563650.1">
    <property type="nucleotide sequence ID" value="XM_028707817.1"/>
</dbReference>
<dbReference type="OMA" id="YGQLWWN"/>
<dbReference type="GeneID" id="114585298"/>
<evidence type="ECO:0000256" key="1">
    <source>
        <dbReference type="SAM" id="MobiDB-lite"/>
    </source>
</evidence>
<keyword evidence="2" id="KW-0472">Membrane</keyword>
<dbReference type="PANTHER" id="PTHR15384">
    <property type="entry name" value="PROTEIN EVI2B"/>
    <property type="match status" value="1"/>
</dbReference>
<gene>
    <name evidence="3" type="primary">EVI2B</name>
</gene>
<evidence type="ECO:0000313" key="4">
    <source>
        <dbReference type="Proteomes" id="UP000472272"/>
    </source>
</evidence>
<reference evidence="3" key="2">
    <citation type="submission" date="2025-08" db="UniProtKB">
        <authorList>
            <consortium name="Ensembl"/>
        </authorList>
    </citation>
    <scope>IDENTIFICATION</scope>
</reference>
<dbReference type="RefSeq" id="XP_028563651.1">
    <property type="nucleotide sequence ID" value="XM_028707818.1"/>
</dbReference>
<keyword evidence="4" id="KW-1185">Reference proteome</keyword>
<dbReference type="OrthoDB" id="9451284at2759"/>
<keyword evidence="2" id="KW-0812">Transmembrane</keyword>
<evidence type="ECO:0000256" key="2">
    <source>
        <dbReference type="SAM" id="Phobius"/>
    </source>
</evidence>
<dbReference type="PANTHER" id="PTHR15384:SF0">
    <property type="entry name" value="PROTEIN EVI2B"/>
    <property type="match status" value="1"/>
</dbReference>
<feature type="compositionally biased region" description="Polar residues" evidence="1">
    <location>
        <begin position="54"/>
        <end position="63"/>
    </location>
</feature>
<dbReference type="Proteomes" id="UP000472272">
    <property type="component" value="Chromosome 15"/>
</dbReference>
<name>A0A670K3A4_PODMU</name>
<dbReference type="GeneTree" id="ENSGT00390000009142"/>
<reference evidence="3 4" key="1">
    <citation type="journal article" date="2019" name="Proc. Natl. Acad. Sci. U.S.A.">
        <title>Regulatory changes in pterin and carotenoid genes underlie balanced color polymorphisms in the wall lizard.</title>
        <authorList>
            <person name="Andrade P."/>
            <person name="Pinho C."/>
            <person name="Perez I de Lanuza G."/>
            <person name="Afonso S."/>
            <person name="Brejcha J."/>
            <person name="Rubin C.J."/>
            <person name="Wallerman O."/>
            <person name="Pereira P."/>
            <person name="Sabatino S.J."/>
            <person name="Bellati A."/>
            <person name="Pellitteri-Rosa D."/>
            <person name="Bosakova Z."/>
            <person name="Bunikis I."/>
            <person name="Carretero M.A."/>
            <person name="Feiner N."/>
            <person name="Marsik P."/>
            <person name="Pauperio F."/>
            <person name="Salvi D."/>
            <person name="Soler L."/>
            <person name="While G.M."/>
            <person name="Uller T."/>
            <person name="Font E."/>
            <person name="Andersson L."/>
            <person name="Carneiro M."/>
        </authorList>
    </citation>
    <scope>NUCLEOTIDE SEQUENCE</scope>
</reference>
<dbReference type="GO" id="GO:2000035">
    <property type="term" value="P:regulation of stem cell division"/>
    <property type="evidence" value="ECO:0007669"/>
    <property type="project" value="TreeGrafter"/>
</dbReference>
<feature type="region of interest" description="Disordered" evidence="1">
    <location>
        <begin position="112"/>
        <end position="141"/>
    </location>
</feature>
<protein>
    <submittedName>
        <fullName evidence="3">Ecotropic viral integration site 2B</fullName>
    </submittedName>
</protein>
<dbReference type="KEGG" id="pmua:114585298"/>
<dbReference type="AlphaFoldDB" id="A0A670K3A4"/>